<protein>
    <submittedName>
        <fullName evidence="1">Uncharacterized protein</fullName>
    </submittedName>
</protein>
<keyword evidence="2" id="KW-1185">Reference proteome</keyword>
<gene>
    <name evidence="1" type="ORF">SAMN04488036_102105</name>
</gene>
<name>A0A1I4C7C7_9RHOB</name>
<dbReference type="Proteomes" id="UP000198851">
    <property type="component" value="Unassembled WGS sequence"/>
</dbReference>
<dbReference type="OrthoDB" id="7876863at2"/>
<reference evidence="2" key="1">
    <citation type="submission" date="2016-10" db="EMBL/GenBank/DDBJ databases">
        <authorList>
            <person name="Varghese N."/>
            <person name="Submissions S."/>
        </authorList>
    </citation>
    <scope>NUCLEOTIDE SEQUENCE [LARGE SCALE GENOMIC DNA]</scope>
    <source>
        <strain evidence="2">DSM 28453</strain>
    </source>
</reference>
<evidence type="ECO:0000313" key="1">
    <source>
        <dbReference type="EMBL" id="SFK77048.1"/>
    </source>
</evidence>
<proteinExistence type="predicted"/>
<organism evidence="1 2">
    <name type="scientific">Shimia haliotis</name>
    <dbReference type="NCBI Taxonomy" id="1280847"/>
    <lineage>
        <taxon>Bacteria</taxon>
        <taxon>Pseudomonadati</taxon>
        <taxon>Pseudomonadota</taxon>
        <taxon>Alphaproteobacteria</taxon>
        <taxon>Rhodobacterales</taxon>
        <taxon>Roseobacteraceae</taxon>
    </lineage>
</organism>
<sequence>MITSQSNTTQWRKRQAALGFVRVEVQVRKEDASLVREIANALGDPARHDATRAILRQKITRSPSKSFKALLASAPLEGIELDRPSDFGREIDL</sequence>
<dbReference type="STRING" id="1280847.SAMN04488036_102105"/>
<dbReference type="AlphaFoldDB" id="A0A1I4C7C7"/>
<dbReference type="EMBL" id="FOSZ01000002">
    <property type="protein sequence ID" value="SFK77048.1"/>
    <property type="molecule type" value="Genomic_DNA"/>
</dbReference>
<dbReference type="RefSeq" id="WP_093321636.1">
    <property type="nucleotide sequence ID" value="NZ_FOSZ01000002.1"/>
</dbReference>
<evidence type="ECO:0000313" key="2">
    <source>
        <dbReference type="Proteomes" id="UP000198851"/>
    </source>
</evidence>
<accession>A0A1I4C7C7</accession>